<keyword evidence="2" id="KW-1185">Reference proteome</keyword>
<protein>
    <submittedName>
        <fullName evidence="1">Uncharacterized protein</fullName>
    </submittedName>
</protein>
<accession>A0ABS0KZ59</accession>
<dbReference type="RefSeq" id="WP_196954160.1">
    <property type="nucleotide sequence ID" value="NZ_JADWYK010000003.1"/>
</dbReference>
<dbReference type="EMBL" id="JADWYK010000003">
    <property type="protein sequence ID" value="MBG8553126.1"/>
    <property type="molecule type" value="Genomic_DNA"/>
</dbReference>
<organism evidence="1 2">
    <name type="scientific">Hymenobacter guriensis</name>
    <dbReference type="NCBI Taxonomy" id="2793065"/>
    <lineage>
        <taxon>Bacteria</taxon>
        <taxon>Pseudomonadati</taxon>
        <taxon>Bacteroidota</taxon>
        <taxon>Cytophagia</taxon>
        <taxon>Cytophagales</taxon>
        <taxon>Hymenobacteraceae</taxon>
        <taxon>Hymenobacter</taxon>
    </lineage>
</organism>
<name>A0ABS0KZ59_9BACT</name>
<evidence type="ECO:0000313" key="2">
    <source>
        <dbReference type="Proteomes" id="UP000601099"/>
    </source>
</evidence>
<comment type="caution">
    <text evidence="1">The sequence shown here is derived from an EMBL/GenBank/DDBJ whole genome shotgun (WGS) entry which is preliminary data.</text>
</comment>
<proteinExistence type="predicted"/>
<reference evidence="1 2" key="1">
    <citation type="submission" date="2020-11" db="EMBL/GenBank/DDBJ databases">
        <title>Hymenobacter sp.</title>
        <authorList>
            <person name="Kim M.K."/>
        </authorList>
    </citation>
    <scope>NUCLEOTIDE SEQUENCE [LARGE SCALE GENOMIC DNA]</scope>
    <source>
        <strain evidence="1 2">BT594</strain>
    </source>
</reference>
<evidence type="ECO:0000313" key="1">
    <source>
        <dbReference type="EMBL" id="MBG8553126.1"/>
    </source>
</evidence>
<dbReference type="Proteomes" id="UP000601099">
    <property type="component" value="Unassembled WGS sequence"/>
</dbReference>
<gene>
    <name evidence="1" type="ORF">I5L79_06190</name>
</gene>
<sequence>MLPFTALTALYLVPAGHRLDFPTPPGYYADVYRQLGAQTWECIAHHACSPFLDRTALGSNPSYYVQYRDKLGALAGRTALVRTAPEALPSNPCWLRLS</sequence>